<gene>
    <name evidence="1" type="ORF">SMAX5B_007293</name>
</gene>
<evidence type="ECO:0000313" key="1">
    <source>
        <dbReference type="EMBL" id="AWP05596.1"/>
    </source>
</evidence>
<sequence length="137" mass="15256">MFVSTQRHTLMISYRRKFLQEKFCFDPQIRFRLDSTEPARHFKILIRLVRPTQAEVACQMASGEKVVTVGSPHRLQAGLGQGWLERRNGGTAAVTGKVSLGGILMLSVDSTGSDGSIDVSITQFDQCAADIHYKDRL</sequence>
<dbReference type="Proteomes" id="UP000246464">
    <property type="component" value="Chromosome 8"/>
</dbReference>
<dbReference type="AlphaFoldDB" id="A0A2U9BPR8"/>
<protein>
    <submittedName>
        <fullName evidence="1">Uncharacterized protein</fullName>
    </submittedName>
</protein>
<proteinExistence type="predicted"/>
<accession>A0A2U9BPR8</accession>
<reference evidence="1 2" key="1">
    <citation type="submission" date="2017-12" db="EMBL/GenBank/DDBJ databases">
        <title>Integrating genomic resources of turbot (Scophthalmus maximus) in depth evaluation of genetic and physical mapping variation across individuals.</title>
        <authorList>
            <person name="Martinez P."/>
        </authorList>
    </citation>
    <scope>NUCLEOTIDE SEQUENCE [LARGE SCALE GENOMIC DNA]</scope>
</reference>
<evidence type="ECO:0000313" key="2">
    <source>
        <dbReference type="Proteomes" id="UP000246464"/>
    </source>
</evidence>
<name>A0A2U9BPR8_SCOMX</name>
<dbReference type="EMBL" id="CP026250">
    <property type="protein sequence ID" value="AWP05596.1"/>
    <property type="molecule type" value="Genomic_DNA"/>
</dbReference>
<organism evidence="1 2">
    <name type="scientific">Scophthalmus maximus</name>
    <name type="common">Turbot</name>
    <name type="synonym">Psetta maxima</name>
    <dbReference type="NCBI Taxonomy" id="52904"/>
    <lineage>
        <taxon>Eukaryota</taxon>
        <taxon>Metazoa</taxon>
        <taxon>Chordata</taxon>
        <taxon>Craniata</taxon>
        <taxon>Vertebrata</taxon>
        <taxon>Euteleostomi</taxon>
        <taxon>Actinopterygii</taxon>
        <taxon>Neopterygii</taxon>
        <taxon>Teleostei</taxon>
        <taxon>Neoteleostei</taxon>
        <taxon>Acanthomorphata</taxon>
        <taxon>Carangaria</taxon>
        <taxon>Pleuronectiformes</taxon>
        <taxon>Pleuronectoidei</taxon>
        <taxon>Scophthalmidae</taxon>
        <taxon>Scophthalmus</taxon>
    </lineage>
</organism>
<keyword evidence="2" id="KW-1185">Reference proteome</keyword>